<feature type="non-terminal residue" evidence="2">
    <location>
        <position position="1"/>
    </location>
</feature>
<comment type="caution">
    <text evidence="2">The sequence shown here is derived from an EMBL/GenBank/DDBJ whole genome shotgun (WGS) entry which is preliminary data.</text>
</comment>
<name>A0A392P463_9FABA</name>
<reference evidence="2 3" key="1">
    <citation type="journal article" date="2018" name="Front. Plant Sci.">
        <title>Red Clover (Trifolium pratense) and Zigzag Clover (T. medium) - A Picture of Genomic Similarities and Differences.</title>
        <authorList>
            <person name="Dluhosova J."/>
            <person name="Istvanek J."/>
            <person name="Nedelnik J."/>
            <person name="Repkova J."/>
        </authorList>
    </citation>
    <scope>NUCLEOTIDE SEQUENCE [LARGE SCALE GENOMIC DNA]</scope>
    <source>
        <strain evidence="3">cv. 10/8</strain>
        <tissue evidence="2">Leaf</tissue>
    </source>
</reference>
<evidence type="ECO:0000313" key="2">
    <source>
        <dbReference type="EMBL" id="MCI06086.1"/>
    </source>
</evidence>
<evidence type="ECO:0000256" key="1">
    <source>
        <dbReference type="SAM" id="MobiDB-lite"/>
    </source>
</evidence>
<keyword evidence="3" id="KW-1185">Reference proteome</keyword>
<accession>A0A392P463</accession>
<feature type="region of interest" description="Disordered" evidence="1">
    <location>
        <begin position="181"/>
        <end position="208"/>
    </location>
</feature>
<evidence type="ECO:0000313" key="3">
    <source>
        <dbReference type="Proteomes" id="UP000265520"/>
    </source>
</evidence>
<sequence length="208" mass="24131">IDKFKPEHAPFVKRTVGPYWFVEEFPVLNLDLEEEVNDIWTAYLDPTVISCRIGTQASEYGLVGYQPNLVSRQFGFSQFRPRSMYLRKKNIVLGTTVSAQLYNDYMVVANSNVYGLEPFDYNISHFCTQEFANWWNQYYSSRSLGDKVLISRLESGFTQPQIDQIERQVRPKVTKKQLEEALENIEGPSKPRKRTTDTVEAGPSKKQR</sequence>
<dbReference type="EMBL" id="LXQA010060665">
    <property type="protein sequence ID" value="MCI06086.1"/>
    <property type="molecule type" value="Genomic_DNA"/>
</dbReference>
<dbReference type="AlphaFoldDB" id="A0A392P463"/>
<proteinExistence type="predicted"/>
<protein>
    <submittedName>
        <fullName evidence="2">Uncharacterized protein</fullName>
    </submittedName>
</protein>
<organism evidence="2 3">
    <name type="scientific">Trifolium medium</name>
    <dbReference type="NCBI Taxonomy" id="97028"/>
    <lineage>
        <taxon>Eukaryota</taxon>
        <taxon>Viridiplantae</taxon>
        <taxon>Streptophyta</taxon>
        <taxon>Embryophyta</taxon>
        <taxon>Tracheophyta</taxon>
        <taxon>Spermatophyta</taxon>
        <taxon>Magnoliopsida</taxon>
        <taxon>eudicotyledons</taxon>
        <taxon>Gunneridae</taxon>
        <taxon>Pentapetalae</taxon>
        <taxon>rosids</taxon>
        <taxon>fabids</taxon>
        <taxon>Fabales</taxon>
        <taxon>Fabaceae</taxon>
        <taxon>Papilionoideae</taxon>
        <taxon>50 kb inversion clade</taxon>
        <taxon>NPAAA clade</taxon>
        <taxon>Hologalegina</taxon>
        <taxon>IRL clade</taxon>
        <taxon>Trifolieae</taxon>
        <taxon>Trifolium</taxon>
    </lineage>
</organism>
<dbReference type="Proteomes" id="UP000265520">
    <property type="component" value="Unassembled WGS sequence"/>
</dbReference>